<comment type="caution">
    <text evidence="1">The sequence shown here is derived from an EMBL/GenBank/DDBJ whole genome shotgun (WGS) entry which is preliminary data.</text>
</comment>
<reference evidence="2" key="2">
    <citation type="submission" date="2019-10" db="EMBL/GenBank/DDBJ databases">
        <title>Conservation and host-specific expression of non-tandemly repeated heterogenous ribosome RNA gene in arbuscular mycorrhizal fungi.</title>
        <authorList>
            <person name="Maeda T."/>
            <person name="Kobayashi Y."/>
            <person name="Nakagawa T."/>
            <person name="Ezawa T."/>
            <person name="Yamaguchi K."/>
            <person name="Bino T."/>
            <person name="Nishimoto Y."/>
            <person name="Shigenobu S."/>
            <person name="Kawaguchi M."/>
        </authorList>
    </citation>
    <scope>NUCLEOTIDE SEQUENCE</scope>
    <source>
        <strain evidence="2">HR1</strain>
    </source>
</reference>
<dbReference type="GO" id="GO:0016301">
    <property type="term" value="F:kinase activity"/>
    <property type="evidence" value="ECO:0007669"/>
    <property type="project" value="UniProtKB-KW"/>
</dbReference>
<dbReference type="EMBL" id="BLAL01000054">
    <property type="protein sequence ID" value="GES81441.1"/>
    <property type="molecule type" value="Genomic_DNA"/>
</dbReference>
<keyword evidence="2" id="KW-0418">Kinase</keyword>
<dbReference type="PRINTS" id="PR02040">
    <property type="entry name" value="CDK2IP"/>
</dbReference>
<proteinExistence type="predicted"/>
<accession>A0A2Z6RCS8</accession>
<gene>
    <name evidence="2" type="ORF">RCL2_000868500</name>
    <name evidence="1" type="ORF">RclHR1_03630008</name>
</gene>
<name>A0A2Z6RCS8_9GLOM</name>
<protein>
    <submittedName>
        <fullName evidence="2">Cyclin-dependent kinase 2-interacting protein isoform X2</fullName>
    </submittedName>
</protein>
<dbReference type="Proteomes" id="UP000247702">
    <property type="component" value="Unassembled WGS sequence"/>
</dbReference>
<keyword evidence="3" id="KW-1185">Reference proteome</keyword>
<dbReference type="PANTHER" id="PTHR15827">
    <property type="entry name" value="CYCLIN-DEPENDENT KINASE 2-INTERACTING PROTEIN"/>
    <property type="match status" value="1"/>
</dbReference>
<dbReference type="OrthoDB" id="17066at2759"/>
<sequence>MLQPSTIKRRLKTILSEFKRARKNWSELNDEGLDIANSLMNIKLKEREIDYSIYWKNDLDNLPDLEEEENDEIGNFNENYKNLFQSLRQIFEKMGIQYTKMKIQILQMESLLEESCESLGEEFTYNTSLYLTCPLETFVNKSGNIMNMYTQELNLKQSIISSIETINERDKIMVMLSSWLNQPFINTQMIKEFEEICEVEINYEEIL</sequence>
<dbReference type="PANTHER" id="PTHR15827:SF2">
    <property type="entry name" value="CYCLIN-DEPENDENT KINASE 2-INTERACTING PROTEIN"/>
    <property type="match status" value="1"/>
</dbReference>
<keyword evidence="2" id="KW-0808">Transferase</keyword>
<reference evidence="1 3" key="1">
    <citation type="submission" date="2017-11" db="EMBL/GenBank/DDBJ databases">
        <title>The genome of Rhizophagus clarus HR1 reveals common genetic basis of auxotrophy among arbuscular mycorrhizal fungi.</title>
        <authorList>
            <person name="Kobayashi Y."/>
        </authorList>
    </citation>
    <scope>NUCLEOTIDE SEQUENCE [LARGE SCALE GENOMIC DNA]</scope>
    <source>
        <strain evidence="1 3">HR1</strain>
    </source>
</reference>
<organism evidence="1 3">
    <name type="scientific">Rhizophagus clarus</name>
    <dbReference type="NCBI Taxonomy" id="94130"/>
    <lineage>
        <taxon>Eukaryota</taxon>
        <taxon>Fungi</taxon>
        <taxon>Fungi incertae sedis</taxon>
        <taxon>Mucoromycota</taxon>
        <taxon>Glomeromycotina</taxon>
        <taxon>Glomeromycetes</taxon>
        <taxon>Glomerales</taxon>
        <taxon>Glomeraceae</taxon>
        <taxon>Rhizophagus</taxon>
    </lineage>
</organism>
<dbReference type="AlphaFoldDB" id="A0A2Z6RCS8"/>
<dbReference type="Proteomes" id="UP000615446">
    <property type="component" value="Unassembled WGS sequence"/>
</dbReference>
<dbReference type="InterPro" id="IPR023250">
    <property type="entry name" value="Cyclin-dep_Kinase_2_interact"/>
</dbReference>
<dbReference type="EMBL" id="BEXD01002924">
    <property type="protein sequence ID" value="GBB99780.1"/>
    <property type="molecule type" value="Genomic_DNA"/>
</dbReference>
<evidence type="ECO:0000313" key="1">
    <source>
        <dbReference type="EMBL" id="GBB99780.1"/>
    </source>
</evidence>
<evidence type="ECO:0000313" key="2">
    <source>
        <dbReference type="EMBL" id="GES81441.1"/>
    </source>
</evidence>
<evidence type="ECO:0000313" key="3">
    <source>
        <dbReference type="Proteomes" id="UP000247702"/>
    </source>
</evidence>